<feature type="transmembrane region" description="Helical" evidence="5">
    <location>
        <begin position="12"/>
        <end position="33"/>
    </location>
</feature>
<dbReference type="RefSeq" id="WP_154505831.1">
    <property type="nucleotide sequence ID" value="NZ_VUMN01000038.1"/>
</dbReference>
<proteinExistence type="predicted"/>
<dbReference type="Pfam" id="PF04932">
    <property type="entry name" value="Wzy_C"/>
    <property type="match status" value="1"/>
</dbReference>
<comment type="caution">
    <text evidence="7">The sequence shown here is derived from an EMBL/GenBank/DDBJ whole genome shotgun (WGS) entry which is preliminary data.</text>
</comment>
<feature type="transmembrane region" description="Helical" evidence="5">
    <location>
        <begin position="189"/>
        <end position="211"/>
    </location>
</feature>
<dbReference type="PANTHER" id="PTHR37422:SF13">
    <property type="entry name" value="LIPOPOLYSACCHARIDE BIOSYNTHESIS PROTEIN PA4999-RELATED"/>
    <property type="match status" value="1"/>
</dbReference>
<evidence type="ECO:0000256" key="4">
    <source>
        <dbReference type="ARBA" id="ARBA00023136"/>
    </source>
</evidence>
<gene>
    <name evidence="7" type="ORF">FYJ51_11855</name>
</gene>
<evidence type="ECO:0000256" key="3">
    <source>
        <dbReference type="ARBA" id="ARBA00022989"/>
    </source>
</evidence>
<keyword evidence="2 5" id="KW-0812">Transmembrane</keyword>
<feature type="transmembrane region" description="Helical" evidence="5">
    <location>
        <begin position="270"/>
        <end position="288"/>
    </location>
</feature>
<comment type="subcellular location">
    <subcellularLocation>
        <location evidence="1">Membrane</location>
        <topology evidence="1">Multi-pass membrane protein</topology>
    </subcellularLocation>
</comment>
<protein>
    <submittedName>
        <fullName evidence="7">O-antigen ligase family protein</fullName>
    </submittedName>
</protein>
<dbReference type="InterPro" id="IPR051533">
    <property type="entry name" value="WaaL-like"/>
</dbReference>
<keyword evidence="3 5" id="KW-1133">Transmembrane helix</keyword>
<evidence type="ECO:0000256" key="2">
    <source>
        <dbReference type="ARBA" id="ARBA00022692"/>
    </source>
</evidence>
<dbReference type="EMBL" id="VUMN01000038">
    <property type="protein sequence ID" value="MSS59586.1"/>
    <property type="molecule type" value="Genomic_DNA"/>
</dbReference>
<dbReference type="AlphaFoldDB" id="A0A7X2THH5"/>
<evidence type="ECO:0000313" key="8">
    <source>
        <dbReference type="Proteomes" id="UP000461880"/>
    </source>
</evidence>
<organism evidence="7 8">
    <name type="scientific">Stecheria intestinalis</name>
    <dbReference type="NCBI Taxonomy" id="2606630"/>
    <lineage>
        <taxon>Bacteria</taxon>
        <taxon>Bacillati</taxon>
        <taxon>Bacillota</taxon>
        <taxon>Erysipelotrichia</taxon>
        <taxon>Erysipelotrichales</taxon>
        <taxon>Erysipelotrichaceae</taxon>
        <taxon>Stecheria</taxon>
    </lineage>
</organism>
<feature type="transmembrane region" description="Helical" evidence="5">
    <location>
        <begin position="99"/>
        <end position="118"/>
    </location>
</feature>
<sequence>MVKLAHLITNKRVFIAFYTLSILYDITLLRILTPYFYEYHFSVFERVYTLWAAVIVLDDLFHKRILNNKYKILFELLFTAALGSMIFQSGPHDLIQVKYLISYGVMVYIFTSGSLSCSRKKFRNFLVFLSVNTVVLIFFMNAASFFQYNVSAPSSDIFRNLLRPFSDFFSARNNLSGFVTHIEDRYAGYYLSVGYASFSQYLSIVLSLYLFDQLCHNWVAKVIGILLVVINAVLALWMLGMSDARVVFLDIILIAICLIAIGVKRITKIQWIGIIITLGLSALSLFAIERYYVPVLKQKIATSGMDNYQFWNKLLSHRLDYWAAGWTDFQKHPFFGNGWMKSDTLGETFSVARIYLNHHNLFINLLCWTGIIGTGIFVLVMTLCTIRIFKNGRYIAKSKSEWLIVLCLCVFIQSMLDICIIGEDLHIETPWFWLCFGYLVFLYKKKPAE</sequence>
<feature type="transmembrane region" description="Helical" evidence="5">
    <location>
        <begin position="125"/>
        <end position="146"/>
    </location>
</feature>
<feature type="transmembrane region" description="Helical" evidence="5">
    <location>
        <begin position="427"/>
        <end position="443"/>
    </location>
</feature>
<dbReference type="Proteomes" id="UP000461880">
    <property type="component" value="Unassembled WGS sequence"/>
</dbReference>
<feature type="domain" description="O-antigen ligase-related" evidence="6">
    <location>
        <begin position="231"/>
        <end position="378"/>
    </location>
</feature>
<feature type="transmembrane region" description="Helical" evidence="5">
    <location>
        <begin position="246"/>
        <end position="263"/>
    </location>
</feature>
<feature type="transmembrane region" description="Helical" evidence="5">
    <location>
        <begin position="70"/>
        <end position="87"/>
    </location>
</feature>
<keyword evidence="7" id="KW-0436">Ligase</keyword>
<evidence type="ECO:0000313" key="7">
    <source>
        <dbReference type="EMBL" id="MSS59586.1"/>
    </source>
</evidence>
<reference evidence="7 8" key="1">
    <citation type="submission" date="2019-08" db="EMBL/GenBank/DDBJ databases">
        <title>In-depth cultivation of the pig gut microbiome towards novel bacterial diversity and tailored functional studies.</title>
        <authorList>
            <person name="Wylensek D."/>
            <person name="Hitch T.C.A."/>
            <person name="Clavel T."/>
        </authorList>
    </citation>
    <scope>NUCLEOTIDE SEQUENCE [LARGE SCALE GENOMIC DNA]</scope>
    <source>
        <strain evidence="7 8">Oil+RF-744-GAM-WT-6</strain>
    </source>
</reference>
<evidence type="ECO:0000256" key="1">
    <source>
        <dbReference type="ARBA" id="ARBA00004141"/>
    </source>
</evidence>
<feature type="transmembrane region" description="Helical" evidence="5">
    <location>
        <begin position="361"/>
        <end position="389"/>
    </location>
</feature>
<dbReference type="GO" id="GO:0016874">
    <property type="term" value="F:ligase activity"/>
    <property type="evidence" value="ECO:0007669"/>
    <property type="project" value="UniProtKB-KW"/>
</dbReference>
<feature type="transmembrane region" description="Helical" evidence="5">
    <location>
        <begin position="218"/>
        <end position="240"/>
    </location>
</feature>
<dbReference type="InterPro" id="IPR007016">
    <property type="entry name" value="O-antigen_ligase-rel_domated"/>
</dbReference>
<dbReference type="GO" id="GO:0016020">
    <property type="term" value="C:membrane"/>
    <property type="evidence" value="ECO:0007669"/>
    <property type="project" value="UniProtKB-SubCell"/>
</dbReference>
<keyword evidence="4 5" id="KW-0472">Membrane</keyword>
<dbReference type="PANTHER" id="PTHR37422">
    <property type="entry name" value="TEICHURONIC ACID BIOSYNTHESIS PROTEIN TUAE"/>
    <property type="match status" value="1"/>
</dbReference>
<keyword evidence="8" id="KW-1185">Reference proteome</keyword>
<name>A0A7X2THH5_9FIRM</name>
<evidence type="ECO:0000256" key="5">
    <source>
        <dbReference type="SAM" id="Phobius"/>
    </source>
</evidence>
<feature type="transmembrane region" description="Helical" evidence="5">
    <location>
        <begin position="401"/>
        <end position="421"/>
    </location>
</feature>
<evidence type="ECO:0000259" key="6">
    <source>
        <dbReference type="Pfam" id="PF04932"/>
    </source>
</evidence>
<accession>A0A7X2THH5</accession>
<feature type="transmembrane region" description="Helical" evidence="5">
    <location>
        <begin position="39"/>
        <end position="58"/>
    </location>
</feature>